<protein>
    <recommendedName>
        <fullName evidence="3">Histone-lysine N-methyltransferase SETMAR</fullName>
    </recommendedName>
</protein>
<comment type="caution">
    <text evidence="1">The sequence shown here is derived from an EMBL/GenBank/DDBJ whole genome shotgun (WGS) entry which is preliminary data.</text>
</comment>
<proteinExistence type="predicted"/>
<dbReference type="InterPro" id="IPR036397">
    <property type="entry name" value="RNaseH_sf"/>
</dbReference>
<sequence length="104" mass="11948">MVQMKPVIISRENCNVPPKDDTIDRPLHSVEKVQKKSVQPDGLLVQQENAFLRDIHRALPFRKELGWIVLPNLPYSPPDTALTDYHLFWSLSSVLHCVSFNNDV</sequence>
<gene>
    <name evidence="1" type="ORF">T01_591</name>
</gene>
<dbReference type="Proteomes" id="UP000054776">
    <property type="component" value="Unassembled WGS sequence"/>
</dbReference>
<evidence type="ECO:0000313" key="1">
    <source>
        <dbReference type="EMBL" id="KRY25125.1"/>
    </source>
</evidence>
<organism evidence="1 2">
    <name type="scientific">Trichinella spiralis</name>
    <name type="common">Trichina worm</name>
    <dbReference type="NCBI Taxonomy" id="6334"/>
    <lineage>
        <taxon>Eukaryota</taxon>
        <taxon>Metazoa</taxon>
        <taxon>Ecdysozoa</taxon>
        <taxon>Nematoda</taxon>
        <taxon>Enoplea</taxon>
        <taxon>Dorylaimia</taxon>
        <taxon>Trichinellida</taxon>
        <taxon>Trichinellidae</taxon>
        <taxon>Trichinella</taxon>
    </lineage>
</organism>
<evidence type="ECO:0000313" key="2">
    <source>
        <dbReference type="Proteomes" id="UP000054776"/>
    </source>
</evidence>
<accession>A0A0V1AK10</accession>
<dbReference type="AlphaFoldDB" id="A0A0V1AK10"/>
<dbReference type="EMBL" id="JYDH01001166">
    <property type="protein sequence ID" value="KRY25125.1"/>
    <property type="molecule type" value="Genomic_DNA"/>
</dbReference>
<name>A0A0V1AK10_TRISP</name>
<dbReference type="Gene3D" id="3.30.420.10">
    <property type="entry name" value="Ribonuclease H-like superfamily/Ribonuclease H"/>
    <property type="match status" value="1"/>
</dbReference>
<dbReference type="OrthoDB" id="5933181at2759"/>
<evidence type="ECO:0008006" key="3">
    <source>
        <dbReference type="Google" id="ProtNLM"/>
    </source>
</evidence>
<dbReference type="GO" id="GO:0003676">
    <property type="term" value="F:nucleic acid binding"/>
    <property type="evidence" value="ECO:0007669"/>
    <property type="project" value="InterPro"/>
</dbReference>
<reference evidence="1 2" key="1">
    <citation type="submission" date="2015-01" db="EMBL/GenBank/DDBJ databases">
        <title>Evolution of Trichinella species and genotypes.</title>
        <authorList>
            <person name="Korhonen P.K."/>
            <person name="Edoardo P."/>
            <person name="Giuseppe L.R."/>
            <person name="Gasser R.B."/>
        </authorList>
    </citation>
    <scope>NUCLEOTIDE SEQUENCE [LARGE SCALE GENOMIC DNA]</scope>
    <source>
        <strain evidence="1">ISS3</strain>
    </source>
</reference>
<dbReference type="InParanoid" id="A0A0V1AK10"/>
<keyword evidence="2" id="KW-1185">Reference proteome</keyword>